<dbReference type="InterPro" id="IPR012677">
    <property type="entry name" value="Nucleotide-bd_a/b_plait_sf"/>
</dbReference>
<evidence type="ECO:0000256" key="2">
    <source>
        <dbReference type="PROSITE-ProRule" id="PRU00176"/>
    </source>
</evidence>
<gene>
    <name evidence="5" type="ORF">HanXRQr2_Chr15g0684041</name>
</gene>
<protein>
    <submittedName>
        <fullName evidence="5">RNA recognition motif domain, nucleotide-binding alpha-beta plait domain superfamily</fullName>
    </submittedName>
</protein>
<reference evidence="5" key="2">
    <citation type="submission" date="2020-06" db="EMBL/GenBank/DDBJ databases">
        <title>Helianthus annuus Genome sequencing and assembly Release 2.</title>
        <authorList>
            <person name="Gouzy J."/>
            <person name="Langlade N."/>
            <person name="Munos S."/>
        </authorList>
    </citation>
    <scope>NUCLEOTIDE SEQUENCE</scope>
    <source>
        <tissue evidence="5">Leaves</tissue>
    </source>
</reference>
<keyword evidence="6" id="KW-1185">Reference proteome</keyword>
<comment type="caution">
    <text evidence="5">The sequence shown here is derived from an EMBL/GenBank/DDBJ whole genome shotgun (WGS) entry which is preliminary data.</text>
</comment>
<dbReference type="Proteomes" id="UP000215914">
    <property type="component" value="Unassembled WGS sequence"/>
</dbReference>
<evidence type="ECO:0000313" key="6">
    <source>
        <dbReference type="Proteomes" id="UP000215914"/>
    </source>
</evidence>
<dbReference type="OrthoDB" id="439808at2759"/>
<accession>A0A9K3H2I8</accession>
<evidence type="ECO:0000256" key="3">
    <source>
        <dbReference type="SAM" id="MobiDB-lite"/>
    </source>
</evidence>
<feature type="region of interest" description="Disordered" evidence="3">
    <location>
        <begin position="154"/>
        <end position="226"/>
    </location>
</feature>
<dbReference type="Gramene" id="mRNA:HanXRQr2_Chr15g0684041">
    <property type="protein sequence ID" value="mRNA:HanXRQr2_Chr15g0684041"/>
    <property type="gene ID" value="HanXRQr2_Chr15g0684041"/>
</dbReference>
<dbReference type="AlphaFoldDB" id="A0A9K3H2I8"/>
<dbReference type="PROSITE" id="PS50102">
    <property type="entry name" value="RRM"/>
    <property type="match status" value="1"/>
</dbReference>
<dbReference type="GO" id="GO:0005737">
    <property type="term" value="C:cytoplasm"/>
    <property type="evidence" value="ECO:0000318"/>
    <property type="project" value="GO_Central"/>
</dbReference>
<feature type="compositionally biased region" description="Gly residues" evidence="3">
    <location>
        <begin position="162"/>
        <end position="193"/>
    </location>
</feature>
<dbReference type="Gene3D" id="3.30.70.330">
    <property type="match status" value="1"/>
</dbReference>
<evidence type="ECO:0000256" key="1">
    <source>
        <dbReference type="ARBA" id="ARBA00022884"/>
    </source>
</evidence>
<evidence type="ECO:0000313" key="5">
    <source>
        <dbReference type="EMBL" id="KAF5763753.1"/>
    </source>
</evidence>
<dbReference type="InterPro" id="IPR035979">
    <property type="entry name" value="RBD_domain_sf"/>
</dbReference>
<organism evidence="5 6">
    <name type="scientific">Helianthus annuus</name>
    <name type="common">Common sunflower</name>
    <dbReference type="NCBI Taxonomy" id="4232"/>
    <lineage>
        <taxon>Eukaryota</taxon>
        <taxon>Viridiplantae</taxon>
        <taxon>Streptophyta</taxon>
        <taxon>Embryophyta</taxon>
        <taxon>Tracheophyta</taxon>
        <taxon>Spermatophyta</taxon>
        <taxon>Magnoliopsida</taxon>
        <taxon>eudicotyledons</taxon>
        <taxon>Gunneridae</taxon>
        <taxon>Pentapetalae</taxon>
        <taxon>asterids</taxon>
        <taxon>campanulids</taxon>
        <taxon>Asterales</taxon>
        <taxon>Asteraceae</taxon>
        <taxon>Asteroideae</taxon>
        <taxon>Heliantheae alliance</taxon>
        <taxon>Heliantheae</taxon>
        <taxon>Helianthus</taxon>
    </lineage>
</organism>
<proteinExistence type="predicted"/>
<dbReference type="GO" id="GO:0003729">
    <property type="term" value="F:mRNA binding"/>
    <property type="evidence" value="ECO:0000318"/>
    <property type="project" value="GO_Central"/>
</dbReference>
<dbReference type="CDD" id="cd21608">
    <property type="entry name" value="RRM2_NsCP33_like"/>
    <property type="match status" value="1"/>
</dbReference>
<sequence>MAFVSKVSSLLKQSGSKHASMGLSSSNSPFFQVIRSMSSAKLFVGGLSYGTDEMGLRQAFQEYGEVIEAKVITDRDSGRSRGFGFVSYTSADAANTALQDMDGKDLHGRRIRVSFAQERPRPSFGGGGYGGAGGYSGGGGGGYGGAGGYSGGGYGDRSNNLGGYGGRNQNAGGGDDLFSGGVGGGSGVSPGGGNEDEVVGNLSDGSGENDGGDDSEGNDYANTSNK</sequence>
<evidence type="ECO:0000259" key="4">
    <source>
        <dbReference type="PROSITE" id="PS50102"/>
    </source>
</evidence>
<dbReference type="InterPro" id="IPR000504">
    <property type="entry name" value="RRM_dom"/>
</dbReference>
<dbReference type="InterPro" id="IPR052462">
    <property type="entry name" value="SLIRP/GR-RBP-like"/>
</dbReference>
<dbReference type="SMART" id="SM00360">
    <property type="entry name" value="RRM"/>
    <property type="match status" value="1"/>
</dbReference>
<keyword evidence="1 2" id="KW-0694">RNA-binding</keyword>
<dbReference type="SUPFAM" id="SSF54928">
    <property type="entry name" value="RNA-binding domain, RBD"/>
    <property type="match status" value="1"/>
</dbReference>
<feature type="domain" description="RRM" evidence="4">
    <location>
        <begin position="40"/>
        <end position="118"/>
    </location>
</feature>
<dbReference type="PANTHER" id="PTHR48027">
    <property type="entry name" value="HETEROGENEOUS NUCLEAR RIBONUCLEOPROTEIN 87F-RELATED"/>
    <property type="match status" value="1"/>
</dbReference>
<name>A0A9K3H2I8_HELAN</name>
<reference evidence="5" key="1">
    <citation type="journal article" date="2017" name="Nature">
        <title>The sunflower genome provides insights into oil metabolism, flowering and Asterid evolution.</title>
        <authorList>
            <person name="Badouin H."/>
            <person name="Gouzy J."/>
            <person name="Grassa C.J."/>
            <person name="Murat F."/>
            <person name="Staton S.E."/>
            <person name="Cottret L."/>
            <person name="Lelandais-Briere C."/>
            <person name="Owens G.L."/>
            <person name="Carrere S."/>
            <person name="Mayjonade B."/>
            <person name="Legrand L."/>
            <person name="Gill N."/>
            <person name="Kane N.C."/>
            <person name="Bowers J.E."/>
            <person name="Hubner S."/>
            <person name="Bellec A."/>
            <person name="Berard A."/>
            <person name="Berges H."/>
            <person name="Blanchet N."/>
            <person name="Boniface M.C."/>
            <person name="Brunel D."/>
            <person name="Catrice O."/>
            <person name="Chaidir N."/>
            <person name="Claudel C."/>
            <person name="Donnadieu C."/>
            <person name="Faraut T."/>
            <person name="Fievet G."/>
            <person name="Helmstetter N."/>
            <person name="King M."/>
            <person name="Knapp S.J."/>
            <person name="Lai Z."/>
            <person name="Le Paslier M.C."/>
            <person name="Lippi Y."/>
            <person name="Lorenzon L."/>
            <person name="Mandel J.R."/>
            <person name="Marage G."/>
            <person name="Marchand G."/>
            <person name="Marquand E."/>
            <person name="Bret-Mestries E."/>
            <person name="Morien E."/>
            <person name="Nambeesan S."/>
            <person name="Nguyen T."/>
            <person name="Pegot-Espagnet P."/>
            <person name="Pouilly N."/>
            <person name="Raftis F."/>
            <person name="Sallet E."/>
            <person name="Schiex T."/>
            <person name="Thomas J."/>
            <person name="Vandecasteele C."/>
            <person name="Vares D."/>
            <person name="Vear F."/>
            <person name="Vautrin S."/>
            <person name="Crespi M."/>
            <person name="Mangin B."/>
            <person name="Burke J.M."/>
            <person name="Salse J."/>
            <person name="Munos S."/>
            <person name="Vincourt P."/>
            <person name="Rieseberg L.H."/>
            <person name="Langlade N.B."/>
        </authorList>
    </citation>
    <scope>NUCLEOTIDE SEQUENCE</scope>
    <source>
        <tissue evidence="5">Leaves</tissue>
    </source>
</reference>
<dbReference type="InterPro" id="IPR048289">
    <property type="entry name" value="RRM2_NsCP33-like"/>
</dbReference>
<dbReference type="EMBL" id="MNCJ02000330">
    <property type="protein sequence ID" value="KAF5763753.1"/>
    <property type="molecule type" value="Genomic_DNA"/>
</dbReference>
<dbReference type="Pfam" id="PF00076">
    <property type="entry name" value="RRM_1"/>
    <property type="match status" value="1"/>
</dbReference>